<name>A0A124L7Q4_9BURK</name>
<accession>A0A124L7Q4</accession>
<proteinExistence type="predicted"/>
<protein>
    <submittedName>
        <fullName evidence="1">Uncharacterized protein</fullName>
    </submittedName>
</protein>
<evidence type="ECO:0000313" key="2">
    <source>
        <dbReference type="Proteomes" id="UP000065521"/>
    </source>
</evidence>
<dbReference type="EMBL" id="LOTN01000071">
    <property type="protein sequence ID" value="KUZ81723.1"/>
    <property type="molecule type" value="Genomic_DNA"/>
</dbReference>
<comment type="caution">
    <text evidence="1">The sequence shown here is derived from an EMBL/GenBank/DDBJ whole genome shotgun (WGS) entry which is preliminary data.</text>
</comment>
<evidence type="ECO:0000313" key="1">
    <source>
        <dbReference type="EMBL" id="KUZ81723.1"/>
    </source>
</evidence>
<sequence length="95" mass="10159">MLRANARPCATKPDSLSKGCGVRFVISDMTSAFAGGSSGLPELDMMDVRDRTRLGYSLAATCAIIPPIDRPTQCAFSIERASSRPMTSLAMSWSV</sequence>
<gene>
    <name evidence="1" type="ORF">WI38_30205</name>
</gene>
<dbReference type="AlphaFoldDB" id="A0A124L7Q4"/>
<reference evidence="1 2" key="1">
    <citation type="submission" date="2015-11" db="EMBL/GenBank/DDBJ databases">
        <title>Expanding the genomic diversity of Burkholderia species for the development of highly accurate diagnostics.</title>
        <authorList>
            <person name="Sahl J."/>
            <person name="Keim P."/>
            <person name="Wagner D."/>
        </authorList>
    </citation>
    <scope>NUCLEOTIDE SEQUENCE [LARGE SCALE GENOMIC DNA]</scope>
    <source>
        <strain evidence="1 2">RF32-BP4</strain>
    </source>
</reference>
<dbReference type="Proteomes" id="UP000065521">
    <property type="component" value="Unassembled WGS sequence"/>
</dbReference>
<organism evidence="1 2">
    <name type="scientific">Burkholderia ubonensis</name>
    <dbReference type="NCBI Taxonomy" id="101571"/>
    <lineage>
        <taxon>Bacteria</taxon>
        <taxon>Pseudomonadati</taxon>
        <taxon>Pseudomonadota</taxon>
        <taxon>Betaproteobacteria</taxon>
        <taxon>Burkholderiales</taxon>
        <taxon>Burkholderiaceae</taxon>
        <taxon>Burkholderia</taxon>
        <taxon>Burkholderia cepacia complex</taxon>
    </lineage>
</organism>